<gene>
    <name evidence="2" type="ORF">K503DRAFT_717591</name>
</gene>
<sequence length="331" mass="36795">MSTSSLGLWLERSRLDGMVLGGVSYGVYLLLTIQSLAALTRRPRQGGKIADNRLMLISYIVITFILGTLCFAANARYTQMIWIDLRNVPGGPLELIENEMAYRINVLAISSGHVQEWFMQALLLYRCFVVWNRQIYVAILMISLYIAMIGLSIFIQVKASKGIAFYNIGPAELAYLCITMGFTVIYTFLVAYRLLVMRRDMKQVLAQYDSSTYDAIVMMIVESAAVYSIIAILFIVAFALHYNGITTMCFLSIGQLQGIAQLLIIIRVATGRAVTHESTRMAAPPTTLEFSGATSDITEESDDQRVARPGRDIVHTYSTSKKAAEAGECIV</sequence>
<dbReference type="Proteomes" id="UP000092154">
    <property type="component" value="Unassembled WGS sequence"/>
</dbReference>
<proteinExistence type="predicted"/>
<evidence type="ECO:0000256" key="1">
    <source>
        <dbReference type="SAM" id="Phobius"/>
    </source>
</evidence>
<evidence type="ECO:0000313" key="3">
    <source>
        <dbReference type="Proteomes" id="UP000092154"/>
    </source>
</evidence>
<feature type="transmembrane region" description="Helical" evidence="1">
    <location>
        <begin position="135"/>
        <end position="157"/>
    </location>
</feature>
<accession>A0A1B7N1T5</accession>
<keyword evidence="1" id="KW-0472">Membrane</keyword>
<dbReference type="AlphaFoldDB" id="A0A1B7N1T5"/>
<keyword evidence="1" id="KW-0812">Transmembrane</keyword>
<feature type="transmembrane region" description="Helical" evidence="1">
    <location>
        <begin position="216"/>
        <end position="239"/>
    </location>
</feature>
<feature type="transmembrane region" description="Helical" evidence="1">
    <location>
        <begin position="245"/>
        <end position="266"/>
    </location>
</feature>
<keyword evidence="3" id="KW-1185">Reference proteome</keyword>
<feature type="transmembrane region" description="Helical" evidence="1">
    <location>
        <begin position="20"/>
        <end position="39"/>
    </location>
</feature>
<protein>
    <submittedName>
        <fullName evidence="2">Uncharacterized protein</fullName>
    </submittedName>
</protein>
<evidence type="ECO:0000313" key="2">
    <source>
        <dbReference type="EMBL" id="OAX38815.1"/>
    </source>
</evidence>
<dbReference type="InParanoid" id="A0A1B7N1T5"/>
<keyword evidence="1" id="KW-1133">Transmembrane helix</keyword>
<feature type="transmembrane region" description="Helical" evidence="1">
    <location>
        <begin position="59"/>
        <end position="82"/>
    </location>
</feature>
<feature type="transmembrane region" description="Helical" evidence="1">
    <location>
        <begin position="173"/>
        <end position="195"/>
    </location>
</feature>
<dbReference type="EMBL" id="KV448275">
    <property type="protein sequence ID" value="OAX38815.1"/>
    <property type="molecule type" value="Genomic_DNA"/>
</dbReference>
<dbReference type="OrthoDB" id="2905268at2759"/>
<name>A0A1B7N1T5_9AGAM</name>
<reference evidence="2 3" key="1">
    <citation type="submission" date="2016-06" db="EMBL/GenBank/DDBJ databases">
        <title>Comparative genomics of the ectomycorrhizal sister species Rhizopogon vinicolor and Rhizopogon vesiculosus (Basidiomycota: Boletales) reveals a divergence of the mating type B locus.</title>
        <authorList>
            <consortium name="DOE Joint Genome Institute"/>
            <person name="Mujic A.B."/>
            <person name="Kuo A."/>
            <person name="Tritt A."/>
            <person name="Lipzen A."/>
            <person name="Chen C."/>
            <person name="Johnson J."/>
            <person name="Sharma A."/>
            <person name="Barry K."/>
            <person name="Grigoriev I.V."/>
            <person name="Spatafora J.W."/>
        </authorList>
    </citation>
    <scope>NUCLEOTIDE SEQUENCE [LARGE SCALE GENOMIC DNA]</scope>
    <source>
        <strain evidence="2 3">AM-OR11-026</strain>
    </source>
</reference>
<organism evidence="2 3">
    <name type="scientific">Rhizopogon vinicolor AM-OR11-026</name>
    <dbReference type="NCBI Taxonomy" id="1314800"/>
    <lineage>
        <taxon>Eukaryota</taxon>
        <taxon>Fungi</taxon>
        <taxon>Dikarya</taxon>
        <taxon>Basidiomycota</taxon>
        <taxon>Agaricomycotina</taxon>
        <taxon>Agaricomycetes</taxon>
        <taxon>Agaricomycetidae</taxon>
        <taxon>Boletales</taxon>
        <taxon>Suillineae</taxon>
        <taxon>Rhizopogonaceae</taxon>
        <taxon>Rhizopogon</taxon>
    </lineage>
</organism>